<comment type="caution">
    <text evidence="2">The sequence shown here is derived from an EMBL/GenBank/DDBJ whole genome shotgun (WGS) entry which is preliminary data.</text>
</comment>
<reference evidence="2" key="1">
    <citation type="journal article" date="2023" name="Science">
        <title>Genome structures resolve the early diversification of teleost fishes.</title>
        <authorList>
            <person name="Parey E."/>
            <person name="Louis A."/>
            <person name="Montfort J."/>
            <person name="Bouchez O."/>
            <person name="Roques C."/>
            <person name="Iampietro C."/>
            <person name="Lluch J."/>
            <person name="Castinel A."/>
            <person name="Donnadieu C."/>
            <person name="Desvignes T."/>
            <person name="Floi Bucao C."/>
            <person name="Jouanno E."/>
            <person name="Wen M."/>
            <person name="Mejri S."/>
            <person name="Dirks R."/>
            <person name="Jansen H."/>
            <person name="Henkel C."/>
            <person name="Chen W.J."/>
            <person name="Zahm M."/>
            <person name="Cabau C."/>
            <person name="Klopp C."/>
            <person name="Thompson A.W."/>
            <person name="Robinson-Rechavi M."/>
            <person name="Braasch I."/>
            <person name="Lecointre G."/>
            <person name="Bobe J."/>
            <person name="Postlethwait J.H."/>
            <person name="Berthelot C."/>
            <person name="Roest Crollius H."/>
            <person name="Guiguen Y."/>
        </authorList>
    </citation>
    <scope>NUCLEOTIDE SEQUENCE</scope>
    <source>
        <strain evidence="2">NC1722</strain>
    </source>
</reference>
<sequence>MCEYARCVRLSLRHWLAHEAIHQAVCTYYSALCAGAQVVNIAQNASSVLRPEPQKECLVYLDNILAHGSSFAAALGALRHVLERVTVAGLKLHPEECYFVVFLGHKVGEEGISTMGDKVQVVRDWPTPTDQRQLKSFLGLASYYRRFVHGFSCIAAPLFFLLQKDSVHMASGTPVTPPSGIDISPLHTPRPGHSDPRWPTLPISPVPLPLTLVPQSSKPLPLTRAPAPQLDTPAPSQPHRERRPPGRFRDFVSSLGAELHTGVRKWDRAARGGGSDLRAGREAVGAKMVKDRGQRDGDKRRIARPSAKRLWAEEKVKEMAAVGAIELSSSPWTALLY</sequence>
<dbReference type="InterPro" id="IPR043128">
    <property type="entry name" value="Rev_trsase/Diguanyl_cyclase"/>
</dbReference>
<dbReference type="Gene3D" id="3.30.70.270">
    <property type="match status" value="2"/>
</dbReference>
<dbReference type="InterPro" id="IPR043502">
    <property type="entry name" value="DNA/RNA_pol_sf"/>
</dbReference>
<accession>A0AAD7W629</accession>
<gene>
    <name evidence="2" type="ORF">AAFF_G00197970</name>
</gene>
<dbReference type="EMBL" id="JAINUG010000264">
    <property type="protein sequence ID" value="KAJ8384810.1"/>
    <property type="molecule type" value="Genomic_DNA"/>
</dbReference>
<dbReference type="PANTHER" id="PTHR33064:SF37">
    <property type="entry name" value="RIBONUCLEASE H"/>
    <property type="match status" value="1"/>
</dbReference>
<name>A0AAD7W629_9TELE</name>
<protein>
    <recommendedName>
        <fullName evidence="4">Reverse transcriptase</fullName>
    </recommendedName>
</protein>
<evidence type="ECO:0000256" key="1">
    <source>
        <dbReference type="SAM" id="MobiDB-lite"/>
    </source>
</evidence>
<organism evidence="2 3">
    <name type="scientific">Aldrovandia affinis</name>
    <dbReference type="NCBI Taxonomy" id="143900"/>
    <lineage>
        <taxon>Eukaryota</taxon>
        <taxon>Metazoa</taxon>
        <taxon>Chordata</taxon>
        <taxon>Craniata</taxon>
        <taxon>Vertebrata</taxon>
        <taxon>Euteleostomi</taxon>
        <taxon>Actinopterygii</taxon>
        <taxon>Neopterygii</taxon>
        <taxon>Teleostei</taxon>
        <taxon>Notacanthiformes</taxon>
        <taxon>Halosauridae</taxon>
        <taxon>Aldrovandia</taxon>
    </lineage>
</organism>
<keyword evidence="3" id="KW-1185">Reference proteome</keyword>
<dbReference type="InterPro" id="IPR051320">
    <property type="entry name" value="Viral_Replic_Matur_Polypro"/>
</dbReference>
<feature type="region of interest" description="Disordered" evidence="1">
    <location>
        <begin position="173"/>
        <end position="247"/>
    </location>
</feature>
<evidence type="ECO:0008006" key="4">
    <source>
        <dbReference type="Google" id="ProtNLM"/>
    </source>
</evidence>
<dbReference type="PANTHER" id="PTHR33064">
    <property type="entry name" value="POL PROTEIN"/>
    <property type="match status" value="1"/>
</dbReference>
<dbReference type="SUPFAM" id="SSF56672">
    <property type="entry name" value="DNA/RNA polymerases"/>
    <property type="match status" value="1"/>
</dbReference>
<evidence type="ECO:0000313" key="3">
    <source>
        <dbReference type="Proteomes" id="UP001221898"/>
    </source>
</evidence>
<evidence type="ECO:0000313" key="2">
    <source>
        <dbReference type="EMBL" id="KAJ8384810.1"/>
    </source>
</evidence>
<proteinExistence type="predicted"/>
<dbReference type="Proteomes" id="UP001221898">
    <property type="component" value="Unassembled WGS sequence"/>
</dbReference>
<dbReference type="AlphaFoldDB" id="A0AAD7W629"/>